<organism evidence="3 4">
    <name type="scientific">Saezia sanguinis</name>
    <dbReference type="NCBI Taxonomy" id="1965230"/>
    <lineage>
        <taxon>Bacteria</taxon>
        <taxon>Pseudomonadati</taxon>
        <taxon>Pseudomonadota</taxon>
        <taxon>Betaproteobacteria</taxon>
        <taxon>Burkholderiales</taxon>
        <taxon>Saeziaceae</taxon>
        <taxon>Saezia</taxon>
    </lineage>
</organism>
<evidence type="ECO:0000313" key="3">
    <source>
        <dbReference type="EMBL" id="RUS66798.1"/>
    </source>
</evidence>
<proteinExistence type="inferred from homology"/>
<dbReference type="Pfam" id="PF00114">
    <property type="entry name" value="Pilin"/>
    <property type="match status" value="1"/>
</dbReference>
<dbReference type="AlphaFoldDB" id="A0A433SDJ6"/>
<keyword evidence="2" id="KW-0812">Transmembrane</keyword>
<comment type="caution">
    <text evidence="3">The sequence shown here is derived from an EMBL/GenBank/DDBJ whole genome shotgun (WGS) entry which is preliminary data.</text>
</comment>
<evidence type="ECO:0000313" key="4">
    <source>
        <dbReference type="Proteomes" id="UP000286947"/>
    </source>
</evidence>
<dbReference type="EMBL" id="PQSP01000003">
    <property type="protein sequence ID" value="RUS66798.1"/>
    <property type="molecule type" value="Genomic_DNA"/>
</dbReference>
<dbReference type="GO" id="GO:0007155">
    <property type="term" value="P:cell adhesion"/>
    <property type="evidence" value="ECO:0007669"/>
    <property type="project" value="InterPro"/>
</dbReference>
<evidence type="ECO:0000256" key="2">
    <source>
        <dbReference type="SAM" id="Phobius"/>
    </source>
</evidence>
<dbReference type="Proteomes" id="UP000286947">
    <property type="component" value="Unassembled WGS sequence"/>
</dbReference>
<name>A0A433SDJ6_9BURK</name>
<dbReference type="InterPro" id="IPR045584">
    <property type="entry name" value="Pilin-like"/>
</dbReference>
<dbReference type="InterPro" id="IPR001082">
    <property type="entry name" value="Pilin"/>
</dbReference>
<keyword evidence="2" id="KW-1133">Transmembrane helix</keyword>
<dbReference type="GO" id="GO:0009289">
    <property type="term" value="C:pilus"/>
    <property type="evidence" value="ECO:0007669"/>
    <property type="project" value="InterPro"/>
</dbReference>
<dbReference type="SUPFAM" id="SSF54523">
    <property type="entry name" value="Pili subunits"/>
    <property type="match status" value="1"/>
</dbReference>
<reference evidence="3 4" key="1">
    <citation type="submission" date="2018-01" db="EMBL/GenBank/DDBJ databases">
        <title>Saezia sanguinis gen. nov., sp. nov., in the order Burkholderiales isolated from human blood.</title>
        <authorList>
            <person name="Medina-Pascual M.J."/>
            <person name="Valdezate S."/>
            <person name="Monzon S."/>
            <person name="Cuesta I."/>
            <person name="Carrasco G."/>
            <person name="Villalon P."/>
            <person name="Saez-Nieto J.A."/>
        </authorList>
    </citation>
    <scope>NUCLEOTIDE SEQUENCE [LARGE SCALE GENOMIC DNA]</scope>
    <source>
        <strain evidence="3 4">CNM695-12</strain>
    </source>
</reference>
<feature type="transmembrane region" description="Helical" evidence="2">
    <location>
        <begin position="12"/>
        <end position="31"/>
    </location>
</feature>
<keyword evidence="4" id="KW-1185">Reference proteome</keyword>
<gene>
    <name evidence="3" type="primary">pilE_1</name>
    <name evidence="3" type="ORF">CUZ56_01589</name>
</gene>
<keyword evidence="2" id="KW-0472">Membrane</keyword>
<sequence>MKRYAYCRQRGLIDYALLLLAAVTAFSIPFYNDYAKRTRVAEGLVLVTPAKVALSEYYAEHHSFPSGHAEDIHELLRLPHPLAMRGTAVSQVSLRPDGSIHVIYNEKVQNGAQVILTPELTEDRIVWHCHSPNITRQAWLPLDCRNTD</sequence>
<dbReference type="Gene3D" id="3.30.700.10">
    <property type="entry name" value="Glycoprotein, Type 4 Pilin"/>
    <property type="match status" value="1"/>
</dbReference>
<dbReference type="RefSeq" id="WP_162615285.1">
    <property type="nucleotide sequence ID" value="NZ_PQSP01000003.1"/>
</dbReference>
<accession>A0A433SDJ6</accession>
<comment type="similarity">
    <text evidence="1">Belongs to the N-Me-Phe pilin family.</text>
</comment>
<evidence type="ECO:0000256" key="1">
    <source>
        <dbReference type="ARBA" id="ARBA00005233"/>
    </source>
</evidence>
<protein>
    <submittedName>
        <fullName evidence="3">Fimbrial protein</fullName>
    </submittedName>
</protein>